<comment type="similarity">
    <text evidence="8">Belongs to the snail C2H2-type zinc-finger protein family.</text>
</comment>
<dbReference type="Pfam" id="PF00096">
    <property type="entry name" value="zf-C2H2"/>
    <property type="match status" value="3"/>
</dbReference>
<evidence type="ECO:0000256" key="8">
    <source>
        <dbReference type="ARBA" id="ARBA00037948"/>
    </source>
</evidence>
<dbReference type="GO" id="GO:0005694">
    <property type="term" value="C:chromosome"/>
    <property type="evidence" value="ECO:0007669"/>
    <property type="project" value="UniProtKB-ARBA"/>
</dbReference>
<dbReference type="GO" id="GO:0008270">
    <property type="term" value="F:zinc ion binding"/>
    <property type="evidence" value="ECO:0007669"/>
    <property type="project" value="UniProtKB-UniRule"/>
</dbReference>
<dbReference type="InterPro" id="IPR012934">
    <property type="entry name" value="Znf_AD"/>
</dbReference>
<evidence type="ECO:0000313" key="15">
    <source>
        <dbReference type="Proteomes" id="UP001549921"/>
    </source>
</evidence>
<dbReference type="SMART" id="SM00355">
    <property type="entry name" value="ZnF_C2H2"/>
    <property type="match status" value="9"/>
</dbReference>
<feature type="compositionally biased region" description="Basic and acidic residues" evidence="11">
    <location>
        <begin position="333"/>
        <end position="342"/>
    </location>
</feature>
<feature type="domain" description="C2H2-type" evidence="12">
    <location>
        <begin position="362"/>
        <end position="389"/>
    </location>
</feature>
<dbReference type="PROSITE" id="PS50157">
    <property type="entry name" value="ZINC_FINGER_C2H2_2"/>
    <property type="match status" value="5"/>
</dbReference>
<keyword evidence="3" id="KW-0677">Repeat</keyword>
<organism evidence="14 15">
    <name type="scientific">Loxostege sticticalis</name>
    <name type="common">Beet webworm moth</name>
    <dbReference type="NCBI Taxonomy" id="481309"/>
    <lineage>
        <taxon>Eukaryota</taxon>
        <taxon>Metazoa</taxon>
        <taxon>Ecdysozoa</taxon>
        <taxon>Arthropoda</taxon>
        <taxon>Hexapoda</taxon>
        <taxon>Insecta</taxon>
        <taxon>Pterygota</taxon>
        <taxon>Neoptera</taxon>
        <taxon>Endopterygota</taxon>
        <taxon>Lepidoptera</taxon>
        <taxon>Glossata</taxon>
        <taxon>Ditrysia</taxon>
        <taxon>Pyraloidea</taxon>
        <taxon>Crambidae</taxon>
        <taxon>Pyraustinae</taxon>
        <taxon>Loxostege</taxon>
    </lineage>
</organism>
<dbReference type="GO" id="GO:0005634">
    <property type="term" value="C:nucleus"/>
    <property type="evidence" value="ECO:0007669"/>
    <property type="project" value="UniProtKB-SubCell"/>
</dbReference>
<evidence type="ECO:0000256" key="9">
    <source>
        <dbReference type="PROSITE-ProRule" id="PRU00042"/>
    </source>
</evidence>
<feature type="binding site" evidence="10">
    <location>
        <position position="87"/>
    </location>
    <ligand>
        <name>Zn(2+)</name>
        <dbReference type="ChEBI" id="CHEBI:29105"/>
    </ligand>
</feature>
<dbReference type="Gene3D" id="3.40.1800.20">
    <property type="match status" value="1"/>
</dbReference>
<dbReference type="PROSITE" id="PS00028">
    <property type="entry name" value="ZINC_FINGER_C2H2_1"/>
    <property type="match status" value="6"/>
</dbReference>
<feature type="region of interest" description="Disordered" evidence="11">
    <location>
        <begin position="333"/>
        <end position="356"/>
    </location>
</feature>
<dbReference type="Pfam" id="PF07776">
    <property type="entry name" value="zf-AD"/>
    <property type="match status" value="1"/>
</dbReference>
<name>A0ABD0SHL0_LOXSC</name>
<evidence type="ECO:0000256" key="10">
    <source>
        <dbReference type="PROSITE-ProRule" id="PRU01263"/>
    </source>
</evidence>
<dbReference type="InterPro" id="IPR050527">
    <property type="entry name" value="Snail/Krueppel_Znf"/>
</dbReference>
<evidence type="ECO:0000256" key="6">
    <source>
        <dbReference type="ARBA" id="ARBA00023125"/>
    </source>
</evidence>
<evidence type="ECO:0000256" key="1">
    <source>
        <dbReference type="ARBA" id="ARBA00004123"/>
    </source>
</evidence>
<feature type="domain" description="C2H2-type" evidence="12">
    <location>
        <begin position="448"/>
        <end position="475"/>
    </location>
</feature>
<sequence length="503" mass="57158">MNNETEQIFLLNPTESQPAAAQKLDEASVTPQDVEDFSTVCRTCATVTEFVIPIFDGEGLQNNLAEKIHKHLPIQVSETDVLPRVVCYQCASTLLAWHELVQCCVQADAALRTRLAVAAATDSARTTEVATEPKSISKEIVQSSEQEQNKSKTEFYTVLKDVLVSNYPMITGDSFDTQIVCLQCKNSPSSSSIEQLADHLQSTHQFQLANHTAIKMFISKHMAFEETLMSDDSDREMESDSSDKPDVLPNFYCPFCKSIFSSMTRLLCHLNQHLDLSIDNGVICCETIYNSKKLFVKHLQESHVTRPVDDLMNNCRTCGFQAETLQDLQDHVSRTHNKEEGSVKQPENSSKKREKNQKFIPAVCPECNKSFSNKYNMFIHMKSHSKVMEKYACDQCNRSYSSQGNLTSHKKLAHAGILNYVCTTCGEAFPYRLARDVHARIHTGEKPYSCEHCKKSFRAKNTLDRHIEMHLDIRKYACHLCPKKFRKRTHLNYHLKTHKGDAK</sequence>
<dbReference type="Pfam" id="PF13912">
    <property type="entry name" value="zf-C2H2_6"/>
    <property type="match status" value="1"/>
</dbReference>
<feature type="domain" description="C2H2-type" evidence="12">
    <location>
        <begin position="391"/>
        <end position="416"/>
    </location>
</feature>
<dbReference type="GO" id="GO:0043565">
    <property type="term" value="F:sequence-specific DNA binding"/>
    <property type="evidence" value="ECO:0007669"/>
    <property type="project" value="UniProtKB-ARBA"/>
</dbReference>
<feature type="domain" description="C2H2-type" evidence="12">
    <location>
        <begin position="476"/>
        <end position="503"/>
    </location>
</feature>
<dbReference type="PANTHER" id="PTHR24388:SF54">
    <property type="entry name" value="PROTEIN ESCARGOT"/>
    <property type="match status" value="1"/>
</dbReference>
<comment type="subcellular location">
    <subcellularLocation>
        <location evidence="1">Nucleus</location>
    </subcellularLocation>
</comment>
<reference evidence="14 15" key="1">
    <citation type="submission" date="2024-06" db="EMBL/GenBank/DDBJ databases">
        <title>A chromosome-level genome assembly of beet webworm, Loxostege sticticalis.</title>
        <authorList>
            <person name="Zhang Y."/>
        </authorList>
    </citation>
    <scope>NUCLEOTIDE SEQUENCE [LARGE SCALE GENOMIC DNA]</scope>
    <source>
        <strain evidence="14">AQ028</strain>
        <tissue evidence="14">Male pupae</tissue>
    </source>
</reference>
<proteinExistence type="inferred from homology"/>
<dbReference type="FunFam" id="3.30.160.60:FF:001732">
    <property type="entry name" value="Zgc:162936"/>
    <property type="match status" value="1"/>
</dbReference>
<dbReference type="Gene3D" id="3.30.160.60">
    <property type="entry name" value="Classic Zinc Finger"/>
    <property type="match status" value="5"/>
</dbReference>
<evidence type="ECO:0000256" key="7">
    <source>
        <dbReference type="ARBA" id="ARBA00023242"/>
    </source>
</evidence>
<evidence type="ECO:0000256" key="4">
    <source>
        <dbReference type="ARBA" id="ARBA00022771"/>
    </source>
</evidence>
<feature type="domain" description="C2H2-type" evidence="12">
    <location>
        <begin position="420"/>
        <end position="447"/>
    </location>
</feature>
<dbReference type="PROSITE" id="PS51915">
    <property type="entry name" value="ZAD"/>
    <property type="match status" value="1"/>
</dbReference>
<dbReference type="SMART" id="SM00868">
    <property type="entry name" value="zf-AD"/>
    <property type="match status" value="2"/>
</dbReference>
<dbReference type="PANTHER" id="PTHR24388">
    <property type="entry name" value="ZINC FINGER PROTEIN"/>
    <property type="match status" value="1"/>
</dbReference>
<comment type="caution">
    <text evidence="14">The sequence shown here is derived from an EMBL/GenBank/DDBJ whole genome shotgun (WGS) entry which is preliminary data.</text>
</comment>
<dbReference type="Proteomes" id="UP001549921">
    <property type="component" value="Unassembled WGS sequence"/>
</dbReference>
<feature type="binding site" evidence="10">
    <location>
        <position position="41"/>
    </location>
    <ligand>
        <name>Zn(2+)</name>
        <dbReference type="ChEBI" id="CHEBI:29105"/>
    </ligand>
</feature>
<evidence type="ECO:0000259" key="13">
    <source>
        <dbReference type="PROSITE" id="PS51915"/>
    </source>
</evidence>
<evidence type="ECO:0000256" key="5">
    <source>
        <dbReference type="ARBA" id="ARBA00022833"/>
    </source>
</evidence>
<evidence type="ECO:0000256" key="2">
    <source>
        <dbReference type="ARBA" id="ARBA00022723"/>
    </source>
</evidence>
<dbReference type="EMBL" id="JBEDNZ010000020">
    <property type="protein sequence ID" value="KAL0819330.1"/>
    <property type="molecule type" value="Genomic_DNA"/>
</dbReference>
<feature type="domain" description="ZAD" evidence="13">
    <location>
        <begin position="39"/>
        <end position="114"/>
    </location>
</feature>
<dbReference type="AlphaFoldDB" id="A0ABD0SHL0"/>
<feature type="binding site" evidence="10">
    <location>
        <position position="44"/>
    </location>
    <ligand>
        <name>Zn(2+)</name>
        <dbReference type="ChEBI" id="CHEBI:29105"/>
    </ligand>
</feature>
<dbReference type="SUPFAM" id="SSF57667">
    <property type="entry name" value="beta-beta-alpha zinc fingers"/>
    <property type="match status" value="3"/>
</dbReference>
<keyword evidence="5 10" id="KW-0862">Zinc</keyword>
<gene>
    <name evidence="14" type="ORF">ABMA28_007462</name>
</gene>
<keyword evidence="6" id="KW-0238">DNA-binding</keyword>
<feature type="binding site" evidence="10">
    <location>
        <position position="90"/>
    </location>
    <ligand>
        <name>Zn(2+)</name>
        <dbReference type="ChEBI" id="CHEBI:29105"/>
    </ligand>
</feature>
<keyword evidence="2 10" id="KW-0479">Metal-binding</keyword>
<keyword evidence="4 9" id="KW-0863">Zinc-finger</keyword>
<evidence type="ECO:0000259" key="12">
    <source>
        <dbReference type="PROSITE" id="PS50157"/>
    </source>
</evidence>
<evidence type="ECO:0000313" key="14">
    <source>
        <dbReference type="EMBL" id="KAL0819330.1"/>
    </source>
</evidence>
<dbReference type="GO" id="GO:0045893">
    <property type="term" value="P:positive regulation of DNA-templated transcription"/>
    <property type="evidence" value="ECO:0007669"/>
    <property type="project" value="UniProtKB-ARBA"/>
</dbReference>
<dbReference type="SUPFAM" id="SSF57716">
    <property type="entry name" value="Glucocorticoid receptor-like (DNA-binding domain)"/>
    <property type="match status" value="1"/>
</dbReference>
<keyword evidence="7" id="KW-0539">Nucleus</keyword>
<evidence type="ECO:0000256" key="11">
    <source>
        <dbReference type="SAM" id="MobiDB-lite"/>
    </source>
</evidence>
<evidence type="ECO:0000256" key="3">
    <source>
        <dbReference type="ARBA" id="ARBA00022737"/>
    </source>
</evidence>
<protein>
    <submittedName>
        <fullName evidence="14">Uncharacterized protein</fullName>
    </submittedName>
</protein>
<dbReference type="InterPro" id="IPR036236">
    <property type="entry name" value="Znf_C2H2_sf"/>
</dbReference>
<accession>A0ABD0SHL0</accession>
<dbReference type="InterPro" id="IPR013087">
    <property type="entry name" value="Znf_C2H2_type"/>
</dbReference>